<dbReference type="EMBL" id="AOGE01000035">
    <property type="protein sequence ID" value="ELT48556.1"/>
    <property type="molecule type" value="Genomic_DNA"/>
</dbReference>
<dbReference type="PATRIC" id="fig|1234597.4.peg.2890"/>
<keyword evidence="1" id="KW-0175">Coiled coil</keyword>
<organism evidence="2 3">
    <name type="scientific">Brucella intermedia M86</name>
    <dbReference type="NCBI Taxonomy" id="1234597"/>
    <lineage>
        <taxon>Bacteria</taxon>
        <taxon>Pseudomonadati</taxon>
        <taxon>Pseudomonadota</taxon>
        <taxon>Alphaproteobacteria</taxon>
        <taxon>Hyphomicrobiales</taxon>
        <taxon>Brucellaceae</taxon>
        <taxon>Brucella/Ochrobactrum group</taxon>
        <taxon>Brucella</taxon>
    </lineage>
</organism>
<protein>
    <submittedName>
        <fullName evidence="2">Uncharacterized protein</fullName>
    </submittedName>
</protein>
<name>M5JYD2_9HYPH</name>
<comment type="caution">
    <text evidence="2">The sequence shown here is derived from an EMBL/GenBank/DDBJ whole genome shotgun (WGS) entry which is preliminary data.</text>
</comment>
<feature type="coiled-coil region" evidence="1">
    <location>
        <begin position="29"/>
        <end position="56"/>
    </location>
</feature>
<dbReference type="AlphaFoldDB" id="M5JYD2"/>
<sequence>MSFKLSKAKMKCPKWMKRADFDRILQMDTEEALDEVERLKNELREYKRKWREENREKYREYKREYVRQWRKKNPKKAKEIDKRKQDKIRGDPVLLERARQLRRESRARTGIYTNKNERAIRMRRYYRNKSLKMAREKPNELRALIRAMVPGYLDPSAKMDVIAAVMEMALKNRVEFNKLNEAVKAAVTAYNRQFDHFKNVSIDAPIAGTDGLTRADLLDSETFHF</sequence>
<evidence type="ECO:0000313" key="3">
    <source>
        <dbReference type="Proteomes" id="UP000011971"/>
    </source>
</evidence>
<evidence type="ECO:0000256" key="1">
    <source>
        <dbReference type="SAM" id="Coils"/>
    </source>
</evidence>
<accession>M5JYD2</accession>
<gene>
    <name evidence="2" type="ORF">D584_13949</name>
</gene>
<reference evidence="2 3" key="1">
    <citation type="journal article" date="2013" name="Gut Pathog.">
        <title>Draft genome of Ochrobactrum intermedium strain M86 isolated from non-ulcer dyspeptic individual from India.</title>
        <authorList>
            <person name="Kulkarni G."/>
            <person name="Dhotre D."/>
            <person name="Dharne M."/>
            <person name="Shetty S."/>
            <person name="Chowdhury S."/>
            <person name="Misra V."/>
            <person name="Misra S."/>
            <person name="Patole M."/>
            <person name="Shouche Y."/>
        </authorList>
    </citation>
    <scope>NUCLEOTIDE SEQUENCE [LARGE SCALE GENOMIC DNA]</scope>
    <source>
        <strain evidence="2 3">M86</strain>
    </source>
</reference>
<proteinExistence type="predicted"/>
<evidence type="ECO:0000313" key="2">
    <source>
        <dbReference type="EMBL" id="ELT48556.1"/>
    </source>
</evidence>
<dbReference type="Proteomes" id="UP000011971">
    <property type="component" value="Unassembled WGS sequence"/>
</dbReference>